<evidence type="ECO:0008006" key="4">
    <source>
        <dbReference type="Google" id="ProtNLM"/>
    </source>
</evidence>
<protein>
    <recommendedName>
        <fullName evidence="4">DUF4283 domain-containing protein</fullName>
    </recommendedName>
</protein>
<evidence type="ECO:0000313" key="3">
    <source>
        <dbReference type="Proteomes" id="UP000734854"/>
    </source>
</evidence>
<dbReference type="InterPro" id="IPR040256">
    <property type="entry name" value="At4g02000-like"/>
</dbReference>
<dbReference type="Proteomes" id="UP000734854">
    <property type="component" value="Unassembled WGS sequence"/>
</dbReference>
<comment type="caution">
    <text evidence="2">The sequence shown here is derived from an EMBL/GenBank/DDBJ whole genome shotgun (WGS) entry which is preliminary data.</text>
</comment>
<keyword evidence="3" id="KW-1185">Reference proteome</keyword>
<sequence length="195" mass="21651">MRIFKWSLKFSYEVESSVVLVCIQFPDLPIYMFYKKGLFAAANIVGRPLKVDEATTDGSRLIMARVCVEIDLLKQRLKISRLHLGHSAEECYGKGYHPNPYWGVGKQNFATMGEDPRDLKEDKHLVGIPKRGEEAHPGESENSASSEEEEDVGGLDISKSFVEMEDLDNLVIKKGSSSLKDESGGGADRQGQLGI</sequence>
<dbReference type="PANTHER" id="PTHR31286:SF179">
    <property type="entry name" value="RNASE H TYPE-1 DOMAIN-CONTAINING PROTEIN"/>
    <property type="match status" value="1"/>
</dbReference>
<reference evidence="2 3" key="1">
    <citation type="submission" date="2020-08" db="EMBL/GenBank/DDBJ databases">
        <title>Plant Genome Project.</title>
        <authorList>
            <person name="Zhang R.-G."/>
        </authorList>
    </citation>
    <scope>NUCLEOTIDE SEQUENCE [LARGE SCALE GENOMIC DNA]</scope>
    <source>
        <tissue evidence="2">Rhizome</tissue>
    </source>
</reference>
<feature type="region of interest" description="Disordered" evidence="1">
    <location>
        <begin position="175"/>
        <end position="195"/>
    </location>
</feature>
<feature type="region of interest" description="Disordered" evidence="1">
    <location>
        <begin position="127"/>
        <end position="158"/>
    </location>
</feature>
<name>A0A8J5FGW2_ZINOF</name>
<accession>A0A8J5FGW2</accession>
<feature type="compositionally biased region" description="Gly residues" evidence="1">
    <location>
        <begin position="184"/>
        <end position="195"/>
    </location>
</feature>
<feature type="compositionally biased region" description="Basic and acidic residues" evidence="1">
    <location>
        <begin position="127"/>
        <end position="139"/>
    </location>
</feature>
<gene>
    <name evidence="2" type="ORF">ZIOFF_060646</name>
</gene>
<dbReference type="AlphaFoldDB" id="A0A8J5FGW2"/>
<organism evidence="2 3">
    <name type="scientific">Zingiber officinale</name>
    <name type="common">Ginger</name>
    <name type="synonym">Amomum zingiber</name>
    <dbReference type="NCBI Taxonomy" id="94328"/>
    <lineage>
        <taxon>Eukaryota</taxon>
        <taxon>Viridiplantae</taxon>
        <taxon>Streptophyta</taxon>
        <taxon>Embryophyta</taxon>
        <taxon>Tracheophyta</taxon>
        <taxon>Spermatophyta</taxon>
        <taxon>Magnoliopsida</taxon>
        <taxon>Liliopsida</taxon>
        <taxon>Zingiberales</taxon>
        <taxon>Zingiberaceae</taxon>
        <taxon>Zingiber</taxon>
    </lineage>
</organism>
<proteinExistence type="predicted"/>
<evidence type="ECO:0000256" key="1">
    <source>
        <dbReference type="SAM" id="MobiDB-lite"/>
    </source>
</evidence>
<dbReference type="EMBL" id="JACMSC010000016">
    <property type="protein sequence ID" value="KAG6483860.1"/>
    <property type="molecule type" value="Genomic_DNA"/>
</dbReference>
<dbReference type="PANTHER" id="PTHR31286">
    <property type="entry name" value="GLYCINE-RICH CELL WALL STRUCTURAL PROTEIN 1.8-LIKE"/>
    <property type="match status" value="1"/>
</dbReference>
<evidence type="ECO:0000313" key="2">
    <source>
        <dbReference type="EMBL" id="KAG6483860.1"/>
    </source>
</evidence>